<keyword evidence="2" id="KW-1185">Reference proteome</keyword>
<dbReference type="GO" id="GO:0004497">
    <property type="term" value="F:monooxygenase activity"/>
    <property type="evidence" value="ECO:0007669"/>
    <property type="project" value="InterPro"/>
</dbReference>
<accession>A0AA39R6P2</accession>
<comment type="caution">
    <text evidence="1">The sequence shown here is derived from an EMBL/GenBank/DDBJ whole genome shotgun (WGS) entry which is preliminary data.</text>
</comment>
<reference evidence="1" key="1">
    <citation type="submission" date="2023-03" db="EMBL/GenBank/DDBJ databases">
        <title>Complete genome of Cladonia borealis.</title>
        <authorList>
            <person name="Park H."/>
        </authorList>
    </citation>
    <scope>NUCLEOTIDE SEQUENCE</scope>
    <source>
        <strain evidence="1">ANT050790</strain>
    </source>
</reference>
<protein>
    <recommendedName>
        <fullName evidence="3">Cytochrome P450</fullName>
    </recommendedName>
</protein>
<gene>
    <name evidence="1" type="ORF">JMJ35_001916</name>
</gene>
<organism evidence="1 2">
    <name type="scientific">Cladonia borealis</name>
    <dbReference type="NCBI Taxonomy" id="184061"/>
    <lineage>
        <taxon>Eukaryota</taxon>
        <taxon>Fungi</taxon>
        <taxon>Dikarya</taxon>
        <taxon>Ascomycota</taxon>
        <taxon>Pezizomycotina</taxon>
        <taxon>Lecanoromycetes</taxon>
        <taxon>OSLEUM clade</taxon>
        <taxon>Lecanoromycetidae</taxon>
        <taxon>Lecanorales</taxon>
        <taxon>Lecanorineae</taxon>
        <taxon>Cladoniaceae</taxon>
        <taxon>Cladonia</taxon>
    </lineage>
</organism>
<dbReference type="GO" id="GO:0016705">
    <property type="term" value="F:oxidoreductase activity, acting on paired donors, with incorporation or reduction of molecular oxygen"/>
    <property type="evidence" value="ECO:0007669"/>
    <property type="project" value="InterPro"/>
</dbReference>
<dbReference type="SUPFAM" id="SSF48264">
    <property type="entry name" value="Cytochrome P450"/>
    <property type="match status" value="1"/>
</dbReference>
<proteinExistence type="predicted"/>
<evidence type="ECO:0000313" key="1">
    <source>
        <dbReference type="EMBL" id="KAK0515882.1"/>
    </source>
</evidence>
<dbReference type="EMBL" id="JAFEKC020000003">
    <property type="protein sequence ID" value="KAK0515882.1"/>
    <property type="molecule type" value="Genomic_DNA"/>
</dbReference>
<evidence type="ECO:0008006" key="3">
    <source>
        <dbReference type="Google" id="ProtNLM"/>
    </source>
</evidence>
<dbReference type="Gene3D" id="1.10.630.10">
    <property type="entry name" value="Cytochrome P450"/>
    <property type="match status" value="1"/>
</dbReference>
<dbReference type="GO" id="GO:0020037">
    <property type="term" value="F:heme binding"/>
    <property type="evidence" value="ECO:0007669"/>
    <property type="project" value="InterPro"/>
</dbReference>
<dbReference type="GO" id="GO:0005506">
    <property type="term" value="F:iron ion binding"/>
    <property type="evidence" value="ECO:0007669"/>
    <property type="project" value="InterPro"/>
</dbReference>
<evidence type="ECO:0000313" key="2">
    <source>
        <dbReference type="Proteomes" id="UP001166286"/>
    </source>
</evidence>
<dbReference type="AlphaFoldDB" id="A0AA39R6P2"/>
<dbReference type="InterPro" id="IPR036396">
    <property type="entry name" value="Cyt_P450_sf"/>
</dbReference>
<name>A0AA39R6P2_9LECA</name>
<dbReference type="Proteomes" id="UP001166286">
    <property type="component" value="Unassembled WGS sequence"/>
</dbReference>
<sequence>MRTIIVSFSIASMVAYVLWKLHARRERNISTAYSNQRLVRAFDIDNAFTSKSDEYRKLFTLEARVKLSALEEADWKRIASHANAILQYGLTEQQCCLDSLVRSMSLKITLHTLFKLDPMDMDDKFIGDITSSINDLWVESKTSVEPSATTTKKLRQALARFFPNAESSGKGNTLNFILPAYEALWRVVLSASSRSAAPLPLHKERLSRVPDGGKTATDIVIADIEKCHRIHSLWGINADKFDPSRWKNLKAEAEGAFMPFGNAKFICPAKRVYGPMLIAVLVAALAKQITAEKWTLELYPAGSETGHELRGNEALIADRKTYEKMMIRKKKTLLIKS</sequence>